<dbReference type="AlphaFoldDB" id="A0A1Y6HJG8"/>
<feature type="region of interest" description="Disordered" evidence="1">
    <location>
        <begin position="607"/>
        <end position="629"/>
    </location>
</feature>
<dbReference type="EMBL" id="LT853885">
    <property type="protein sequence ID" value="SMR03649.1"/>
    <property type="molecule type" value="Genomic_DNA"/>
</dbReference>
<dbReference type="Proteomes" id="UP000195953">
    <property type="component" value="Chromosome 1"/>
</dbReference>
<evidence type="ECO:0000313" key="3">
    <source>
        <dbReference type="Proteomes" id="UP000195953"/>
    </source>
</evidence>
<proteinExistence type="predicted"/>
<reference evidence="2 3" key="1">
    <citation type="submission" date="2017-05" db="EMBL/GenBank/DDBJ databases">
        <authorList>
            <person name="Song R."/>
            <person name="Chenine A.L."/>
            <person name="Ruprecht R.M."/>
        </authorList>
    </citation>
    <scope>NUCLEOTIDE SEQUENCE [LARGE SCALE GENOMIC DNA]</scope>
    <source>
        <strain evidence="2">PD5205</strain>
    </source>
</reference>
<accession>A0A1Y6HJG8</accession>
<evidence type="ECO:0000256" key="1">
    <source>
        <dbReference type="SAM" id="MobiDB-lite"/>
    </source>
</evidence>
<dbReference type="eggNOG" id="COG2885">
    <property type="taxonomic scope" value="Bacteria"/>
</dbReference>
<feature type="region of interest" description="Disordered" evidence="1">
    <location>
        <begin position="1"/>
        <end position="20"/>
    </location>
</feature>
<gene>
    <name evidence="2" type="ORF">PD5205_02352</name>
</gene>
<name>A0A1Y6HJG8_9XANT</name>
<organism evidence="2 3">
    <name type="scientific">Xanthomonas fragariae</name>
    <dbReference type="NCBI Taxonomy" id="48664"/>
    <lineage>
        <taxon>Bacteria</taxon>
        <taxon>Pseudomonadati</taxon>
        <taxon>Pseudomonadota</taxon>
        <taxon>Gammaproteobacteria</taxon>
        <taxon>Lysobacterales</taxon>
        <taxon>Lysobacteraceae</taxon>
        <taxon>Xanthomonas</taxon>
    </lineage>
</organism>
<evidence type="ECO:0000313" key="2">
    <source>
        <dbReference type="EMBL" id="SMR03649.1"/>
    </source>
</evidence>
<feature type="compositionally biased region" description="Polar residues" evidence="1">
    <location>
        <begin position="10"/>
        <end position="19"/>
    </location>
</feature>
<sequence>MATHEAATTPLPSSTTGSNAYEAPAATGDFRLCYKTAAGLPVPCANVRYRVVQATGEVVAKGSTGQDGRTQRISVKPKQAASTPGVSSSYALFSMTYDGMERYTLQVWSQVVSAYVEPELHPDVKQAPRLVLPSVSVIAQPMQTQDVLLKRHLRVRFQFKQGNQPIVGAPFVAYTYDAAGRQVAATDLQGKPIKGNTNKQGDTGKIYTNDTAWFVFNLPGAEKMAYTSDAFEPRVMGADAVMYEVNVKSQVAVAAPGKGTVAKISGKVTAPAVLNAQDEELLLLTPEVWKEFEAVSGHVESTFAGVHHARSTLAQALQGRSPEAIRQAEKDLNLAEDKVATMLNKDFAKKADLVEVVTFESYDKGRDAGEGSVRDRMGLRRRYLPRKKYEEYKKRRIMGVPTRLEMSVSVKAKHGDATAEVVKAKGEYSDRKQFDAAKFKESLSKITATAKSSGSVQTDPWVWDMIDVGGNQFSETVKKSESYAVDTAAQWLRCAAGAGASSELGWDPNKQNFKAQASANAQAKLILFEGKWVHTLSIPSTKGWQMNFGGMDLGAILFQLACELYGFVGAKASMTGAVGVSYSGNRARVQPQARDRTDSLASNFDQAHGLPRADLGDPPGPNGAPSRRVVPASLNETAPSDMNGMRVTAEAFAGAEGGLMPSGELQWLPPEKTKPVAFAKLSLDVAVSAGAGASAQLNIYYAQGKFRVKASARLCWGVGAKGAVEFVVDAEGMLEFVKWVYYQLAHAGFKVLVYIAKDAFLALSRLLFLAIAKDSDIGKQLASSVDAINVSLQKTMDSLEKAENRQKLVQSINKKPAWLIYATPETRGMLLYALTRHDWATHWNDAPEVKYKGMDMQVHYLNEHKQAVINIMKCVKLRPEWSNVMQHMTIDGREAGDPGKADGDVMRFLNYGISLNPDLKGGVFDPLNDKPDSTPKDAQNTYLEDYLKHRSTLMGTYPKGYEVASLNEMDGTQLAMLDGQESPMFAAIDPQYLGIDREAAKTMLAMDHGSSAEQEQDEYMA</sequence>
<dbReference type="KEGG" id="xfr:BER92_11315"/>
<protein>
    <submittedName>
        <fullName evidence="2">DNA repair ATPase</fullName>
    </submittedName>
</protein>
<dbReference type="OrthoDB" id="7796826at2"/>
<dbReference type="STRING" id="48664.BER92_11315"/>